<dbReference type="Proteomes" id="UP000230052">
    <property type="component" value="Unassembled WGS sequence"/>
</dbReference>
<name>A0A2J0L458_9BACT</name>
<accession>A0A2J0L458</accession>
<evidence type="ECO:0000313" key="4">
    <source>
        <dbReference type="Proteomes" id="UP000230052"/>
    </source>
</evidence>
<protein>
    <submittedName>
        <fullName evidence="3">Uncharacterized protein</fullName>
    </submittedName>
</protein>
<organism evidence="3 4">
    <name type="scientific">Candidatus Aquitaenariimonas noxiae</name>
    <dbReference type="NCBI Taxonomy" id="1974741"/>
    <lineage>
        <taxon>Bacteria</taxon>
        <taxon>Pseudomonadati</taxon>
        <taxon>Candidatus Omnitrophota</taxon>
        <taxon>Candidatus Aquitaenariimonas</taxon>
    </lineage>
</organism>
<feature type="compositionally biased region" description="Basic and acidic residues" evidence="1">
    <location>
        <begin position="12"/>
        <end position="24"/>
    </location>
</feature>
<reference evidence="3 4" key="1">
    <citation type="submission" date="2017-09" db="EMBL/GenBank/DDBJ databases">
        <title>Depth-based differentiation of microbial function through sediment-hosted aquifers and enrichment of novel symbionts in the deep terrestrial subsurface.</title>
        <authorList>
            <person name="Probst A.J."/>
            <person name="Ladd B."/>
            <person name="Jarett J.K."/>
            <person name="Geller-Mcgrath D.E."/>
            <person name="Sieber C.M."/>
            <person name="Emerson J.B."/>
            <person name="Anantharaman K."/>
            <person name="Thomas B.C."/>
            <person name="Malmstrom R."/>
            <person name="Stieglmeier M."/>
            <person name="Klingl A."/>
            <person name="Woyke T."/>
            <person name="Ryan C.M."/>
            <person name="Banfield J.F."/>
        </authorList>
    </citation>
    <scope>NUCLEOTIDE SEQUENCE [LARGE SCALE GENOMIC DNA]</scope>
    <source>
        <strain evidence="3">CG07_land_8_20_14_0_80_42_15</strain>
    </source>
</reference>
<gene>
    <name evidence="3" type="ORF">COS99_06320</name>
</gene>
<dbReference type="AlphaFoldDB" id="A0A2J0L458"/>
<evidence type="ECO:0000256" key="1">
    <source>
        <dbReference type="SAM" id="MobiDB-lite"/>
    </source>
</evidence>
<keyword evidence="2" id="KW-1133">Transmembrane helix</keyword>
<evidence type="ECO:0000256" key="2">
    <source>
        <dbReference type="SAM" id="Phobius"/>
    </source>
</evidence>
<proteinExistence type="predicted"/>
<keyword evidence="2" id="KW-0472">Membrane</keyword>
<dbReference type="EMBL" id="PEWV01000062">
    <property type="protein sequence ID" value="PIU41307.1"/>
    <property type="molecule type" value="Genomic_DNA"/>
</dbReference>
<keyword evidence="2" id="KW-0812">Transmembrane</keyword>
<evidence type="ECO:0000313" key="3">
    <source>
        <dbReference type="EMBL" id="PIU41307.1"/>
    </source>
</evidence>
<feature type="transmembrane region" description="Helical" evidence="2">
    <location>
        <begin position="48"/>
        <end position="69"/>
    </location>
</feature>
<feature type="region of interest" description="Disordered" evidence="1">
    <location>
        <begin position="12"/>
        <end position="36"/>
    </location>
</feature>
<comment type="caution">
    <text evidence="3">The sequence shown here is derived from an EMBL/GenBank/DDBJ whole genome shotgun (WGS) entry which is preliminary data.</text>
</comment>
<sequence length="181" mass="19718">MSIISEALRKAHEINSQSKRKEPGKPNLLGPAIEPGTPTPKIKANKNISYLATLVIILILLTFAGFVILKSRSSGVNKQAATIAYDAAVKNTENNTDTVRIKEEPAAPIIENKPAAKKDFNYEAFDLSGIVFGGGKRSFAVINNDILEEGDMVGDAKIIRIEKNKVTLLFNNSEIVLNLKK</sequence>